<dbReference type="EMBL" id="JAKQYM010000001">
    <property type="protein sequence ID" value="MCI2228118.1"/>
    <property type="molecule type" value="Genomic_DNA"/>
</dbReference>
<gene>
    <name evidence="1" type="ORF">MC378_02985</name>
</gene>
<protein>
    <recommendedName>
        <fullName evidence="3">Glycoside hydrolase family 42 N-terminal domain-containing protein</fullName>
    </recommendedName>
</protein>
<proteinExistence type="predicted"/>
<sequence>MNKFLFYFILIFSSSCVSNQKDILSENNGNVIKPKGLYASSFGNESALDHTEAKGSLIRVRWKDIEPTKGVYDFSAIEEKLSIIKSREKKWSLGIIAGSDSPEWLLTDINVGFFEIIDFNNNVKKIPKIWDSKVNERFTYLAQKLASNYNNDDDLTLVYIPQMTANGIEGHFNGVSTTELIHAGLTADKWINSVKETASIFANAFSNKALAVEVHDIMGDTSIPNQIMTDLWNDTSLNQRVGAAIWWISGKTTYQPYLINTLTNFEGDIYAQAIGRSDQTERFENNDYTTIFSQAKIMGVRYIELWEYEFVNNTYPLAFESFNNYADINFE</sequence>
<dbReference type="PROSITE" id="PS51257">
    <property type="entry name" value="PROKAR_LIPOPROTEIN"/>
    <property type="match status" value="1"/>
</dbReference>
<dbReference type="Proteomes" id="UP001139369">
    <property type="component" value="Unassembled WGS sequence"/>
</dbReference>
<dbReference type="Gene3D" id="3.20.20.80">
    <property type="entry name" value="Glycosidases"/>
    <property type="match status" value="1"/>
</dbReference>
<evidence type="ECO:0000313" key="1">
    <source>
        <dbReference type="EMBL" id="MCI2228118.1"/>
    </source>
</evidence>
<comment type="caution">
    <text evidence="1">The sequence shown here is derived from an EMBL/GenBank/DDBJ whole genome shotgun (WGS) entry which is preliminary data.</text>
</comment>
<keyword evidence="2" id="KW-1185">Reference proteome</keyword>
<dbReference type="AlphaFoldDB" id="A0A9X2AJ78"/>
<accession>A0A9X2AJ78</accession>
<evidence type="ECO:0008006" key="3">
    <source>
        <dbReference type="Google" id="ProtNLM"/>
    </source>
</evidence>
<dbReference type="InterPro" id="IPR017853">
    <property type="entry name" value="GH"/>
</dbReference>
<evidence type="ECO:0000313" key="2">
    <source>
        <dbReference type="Proteomes" id="UP001139369"/>
    </source>
</evidence>
<dbReference type="RefSeq" id="WP_242177231.1">
    <property type="nucleotide sequence ID" value="NZ_JAKQYM010000001.1"/>
</dbReference>
<reference evidence="1" key="1">
    <citation type="submission" date="2022-02" db="EMBL/GenBank/DDBJ databases">
        <title>Polaribacter sp. MSW13, isolated from seawater.</title>
        <authorList>
            <person name="Kristyanto S."/>
            <person name="Jung J."/>
            <person name="Jeon C.O."/>
        </authorList>
    </citation>
    <scope>NUCLEOTIDE SEQUENCE</scope>
    <source>
        <strain evidence="1">MSW13</strain>
    </source>
</reference>
<dbReference type="SUPFAM" id="SSF51445">
    <property type="entry name" value="(Trans)glycosidases"/>
    <property type="match status" value="1"/>
</dbReference>
<organism evidence="1 2">
    <name type="scientific">Polaribacter marinus</name>
    <dbReference type="NCBI Taxonomy" id="2916838"/>
    <lineage>
        <taxon>Bacteria</taxon>
        <taxon>Pseudomonadati</taxon>
        <taxon>Bacteroidota</taxon>
        <taxon>Flavobacteriia</taxon>
        <taxon>Flavobacteriales</taxon>
        <taxon>Flavobacteriaceae</taxon>
    </lineage>
</organism>
<name>A0A9X2AJ78_9FLAO</name>